<dbReference type="PANTHER" id="PTHR24421">
    <property type="entry name" value="NITRATE/NITRITE SENSOR PROTEIN NARX-RELATED"/>
    <property type="match status" value="1"/>
</dbReference>
<dbReference type="Pfam" id="PF13185">
    <property type="entry name" value="GAF_2"/>
    <property type="match status" value="1"/>
</dbReference>
<keyword evidence="6" id="KW-1185">Reference proteome</keyword>
<feature type="domain" description="GAF" evidence="4">
    <location>
        <begin position="30"/>
        <end position="178"/>
    </location>
</feature>
<evidence type="ECO:0000313" key="6">
    <source>
        <dbReference type="Proteomes" id="UP001589788"/>
    </source>
</evidence>
<gene>
    <name evidence="5" type="ORF">ACFFRE_02560</name>
</gene>
<dbReference type="InterPro" id="IPR029016">
    <property type="entry name" value="GAF-like_dom_sf"/>
</dbReference>
<proteinExistence type="predicted"/>
<protein>
    <submittedName>
        <fullName evidence="5">GAF domain-containing protein</fullName>
    </submittedName>
</protein>
<dbReference type="SMART" id="SM00065">
    <property type="entry name" value="GAF"/>
    <property type="match status" value="1"/>
</dbReference>
<dbReference type="InterPro" id="IPR011712">
    <property type="entry name" value="Sig_transdc_His_kin_sub3_dim/P"/>
</dbReference>
<keyword evidence="3" id="KW-0902">Two-component regulatory system</keyword>
<name>A0ABV6C026_9ACTN</name>
<dbReference type="Gene3D" id="3.30.565.10">
    <property type="entry name" value="Histidine kinase-like ATPase, C-terminal domain"/>
    <property type="match status" value="1"/>
</dbReference>
<dbReference type="EMBL" id="JBHLYQ010000013">
    <property type="protein sequence ID" value="MFC0081040.1"/>
    <property type="molecule type" value="Genomic_DNA"/>
</dbReference>
<dbReference type="PANTHER" id="PTHR24421:SF56">
    <property type="entry name" value="OXYGEN SENSOR HISTIDINE KINASE RESPONSE REGULATOR DOST"/>
    <property type="match status" value="1"/>
</dbReference>
<dbReference type="Gene3D" id="3.30.450.40">
    <property type="match status" value="1"/>
</dbReference>
<dbReference type="RefSeq" id="WP_377787883.1">
    <property type="nucleotide sequence ID" value="NZ_JBHLYQ010000013.1"/>
</dbReference>
<reference evidence="5 6" key="1">
    <citation type="submission" date="2024-09" db="EMBL/GenBank/DDBJ databases">
        <authorList>
            <person name="Sun Q."/>
            <person name="Mori K."/>
        </authorList>
    </citation>
    <scope>NUCLEOTIDE SEQUENCE [LARGE SCALE GENOMIC DNA]</scope>
    <source>
        <strain evidence="5 6">JCM 15389</strain>
    </source>
</reference>
<dbReference type="Gene3D" id="1.20.5.1930">
    <property type="match status" value="1"/>
</dbReference>
<sequence length="382" mass="41142">MSPVAYYDIDDASRLHALLDAVLLVGSGLELEGVLRRIVEAGCFLTGARYGALGVLDPSHEHLERFVHVGVDEATVARIGRLPEGRGVLGQLIVEAKPLRLEDLTTHPGAVGFPEGHPPMRSFLGVPLLVHGEVYGNLYLTEKRDGHAFTELDEALVVALAGAAGIAVENARLHARLAELALLDERERIARDLHDTVIQRLFGVGLQLQSVLPVVQLEEVRDRITDAVGEIDEIIRQVRTTIFALDIPPPARGGLRAQVLEVCTQATRSLGFDPEVRFRGPVDRLVPPALVPEVLAALREALANVARHARASRVQVELSANDELRLVVTDDGVGPSAQPQRPLGRGLANLASRAAAYGGSFQLTQHPDGGAVATWRVPLSET</sequence>
<evidence type="ECO:0000256" key="1">
    <source>
        <dbReference type="ARBA" id="ARBA00022679"/>
    </source>
</evidence>
<keyword evidence="1" id="KW-0808">Transferase</keyword>
<evidence type="ECO:0000313" key="5">
    <source>
        <dbReference type="EMBL" id="MFC0081040.1"/>
    </source>
</evidence>
<accession>A0ABV6C026</accession>
<dbReference type="InterPro" id="IPR050482">
    <property type="entry name" value="Sensor_HK_TwoCompSys"/>
</dbReference>
<dbReference type="Proteomes" id="UP001589788">
    <property type="component" value="Unassembled WGS sequence"/>
</dbReference>
<dbReference type="Pfam" id="PF02518">
    <property type="entry name" value="HATPase_c"/>
    <property type="match status" value="1"/>
</dbReference>
<evidence type="ECO:0000256" key="2">
    <source>
        <dbReference type="ARBA" id="ARBA00022777"/>
    </source>
</evidence>
<dbReference type="InterPro" id="IPR003018">
    <property type="entry name" value="GAF"/>
</dbReference>
<evidence type="ECO:0000259" key="4">
    <source>
        <dbReference type="SMART" id="SM00065"/>
    </source>
</evidence>
<dbReference type="InterPro" id="IPR003594">
    <property type="entry name" value="HATPase_dom"/>
</dbReference>
<dbReference type="SUPFAM" id="SSF55874">
    <property type="entry name" value="ATPase domain of HSP90 chaperone/DNA topoisomerase II/histidine kinase"/>
    <property type="match status" value="1"/>
</dbReference>
<comment type="caution">
    <text evidence="5">The sequence shown here is derived from an EMBL/GenBank/DDBJ whole genome shotgun (WGS) entry which is preliminary data.</text>
</comment>
<dbReference type="SUPFAM" id="SSF55781">
    <property type="entry name" value="GAF domain-like"/>
    <property type="match status" value="1"/>
</dbReference>
<dbReference type="Pfam" id="PF07730">
    <property type="entry name" value="HisKA_3"/>
    <property type="match status" value="1"/>
</dbReference>
<keyword evidence="2" id="KW-0418">Kinase</keyword>
<organism evidence="5 6">
    <name type="scientific">Aciditerrimonas ferrireducens</name>
    <dbReference type="NCBI Taxonomy" id="667306"/>
    <lineage>
        <taxon>Bacteria</taxon>
        <taxon>Bacillati</taxon>
        <taxon>Actinomycetota</taxon>
        <taxon>Acidimicrobiia</taxon>
        <taxon>Acidimicrobiales</taxon>
        <taxon>Acidimicrobiaceae</taxon>
        <taxon>Aciditerrimonas</taxon>
    </lineage>
</organism>
<dbReference type="CDD" id="cd16917">
    <property type="entry name" value="HATPase_UhpB-NarQ-NarX-like"/>
    <property type="match status" value="1"/>
</dbReference>
<dbReference type="InterPro" id="IPR036890">
    <property type="entry name" value="HATPase_C_sf"/>
</dbReference>
<evidence type="ECO:0000256" key="3">
    <source>
        <dbReference type="ARBA" id="ARBA00023012"/>
    </source>
</evidence>